<organism evidence="3 4">
    <name type="scientific">Portunus trituberculatus</name>
    <name type="common">Swimming crab</name>
    <name type="synonym">Neptunus trituberculatus</name>
    <dbReference type="NCBI Taxonomy" id="210409"/>
    <lineage>
        <taxon>Eukaryota</taxon>
        <taxon>Metazoa</taxon>
        <taxon>Ecdysozoa</taxon>
        <taxon>Arthropoda</taxon>
        <taxon>Crustacea</taxon>
        <taxon>Multicrustacea</taxon>
        <taxon>Malacostraca</taxon>
        <taxon>Eumalacostraca</taxon>
        <taxon>Eucarida</taxon>
        <taxon>Decapoda</taxon>
        <taxon>Pleocyemata</taxon>
        <taxon>Brachyura</taxon>
        <taxon>Eubrachyura</taxon>
        <taxon>Portunoidea</taxon>
        <taxon>Portunidae</taxon>
        <taxon>Portuninae</taxon>
        <taxon>Portunus</taxon>
    </lineage>
</organism>
<dbReference type="Proteomes" id="UP000324222">
    <property type="component" value="Unassembled WGS sequence"/>
</dbReference>
<comment type="caution">
    <text evidence="3">The sequence shown here is derived from an EMBL/GenBank/DDBJ whole genome shotgun (WGS) entry which is preliminary data.</text>
</comment>
<sequence>MASSGIKSSRGKTPETAEDTGLEYNSTMARPVQTTCGAGNDGAQNVAVLTVMVVMAAVVVVSRILCVERSRNDHGTVTEGREGGREGATVGRNDRACFVVLFPMTYKKKLLAQTTAETIYNDRAGSFVGVILHRVTGRSFFPPSVTRRYLPKRAQ</sequence>
<proteinExistence type="predicted"/>
<keyword evidence="2" id="KW-1133">Transmembrane helix</keyword>
<evidence type="ECO:0000256" key="2">
    <source>
        <dbReference type="SAM" id="Phobius"/>
    </source>
</evidence>
<feature type="region of interest" description="Disordered" evidence="1">
    <location>
        <begin position="1"/>
        <end position="20"/>
    </location>
</feature>
<reference evidence="3 4" key="1">
    <citation type="submission" date="2019-05" db="EMBL/GenBank/DDBJ databases">
        <title>Another draft genome of Portunus trituberculatus and its Hox gene families provides insights of decapod evolution.</title>
        <authorList>
            <person name="Jeong J.-H."/>
            <person name="Song I."/>
            <person name="Kim S."/>
            <person name="Choi T."/>
            <person name="Kim D."/>
            <person name="Ryu S."/>
            <person name="Kim W."/>
        </authorList>
    </citation>
    <scope>NUCLEOTIDE SEQUENCE [LARGE SCALE GENOMIC DNA]</scope>
    <source>
        <tissue evidence="3">Muscle</tissue>
    </source>
</reference>
<name>A0A5B7D3B6_PORTR</name>
<feature type="transmembrane region" description="Helical" evidence="2">
    <location>
        <begin position="46"/>
        <end position="66"/>
    </location>
</feature>
<evidence type="ECO:0000313" key="3">
    <source>
        <dbReference type="EMBL" id="MPC16537.1"/>
    </source>
</evidence>
<gene>
    <name evidence="3" type="ORF">E2C01_009363</name>
</gene>
<keyword evidence="2" id="KW-0812">Transmembrane</keyword>
<dbReference type="AlphaFoldDB" id="A0A5B7D3B6"/>
<evidence type="ECO:0000313" key="4">
    <source>
        <dbReference type="Proteomes" id="UP000324222"/>
    </source>
</evidence>
<evidence type="ECO:0000256" key="1">
    <source>
        <dbReference type="SAM" id="MobiDB-lite"/>
    </source>
</evidence>
<protein>
    <submittedName>
        <fullName evidence="3">Uncharacterized protein</fullName>
    </submittedName>
</protein>
<keyword evidence="4" id="KW-1185">Reference proteome</keyword>
<dbReference type="EMBL" id="VSRR010000514">
    <property type="protein sequence ID" value="MPC16537.1"/>
    <property type="molecule type" value="Genomic_DNA"/>
</dbReference>
<accession>A0A5B7D3B6</accession>
<keyword evidence="2" id="KW-0472">Membrane</keyword>